<dbReference type="InterPro" id="IPR001584">
    <property type="entry name" value="Integrase_cat-core"/>
</dbReference>
<dbReference type="OMA" id="KAPRHIS"/>
<dbReference type="PANTHER" id="PTHR37984">
    <property type="entry name" value="PROTEIN CBG26694"/>
    <property type="match status" value="1"/>
</dbReference>
<accession>A0A1X7TF46</accession>
<name>A0A1X7TF46_AMPQE</name>
<feature type="domain" description="Integrase catalytic" evidence="2">
    <location>
        <begin position="48"/>
        <end position="197"/>
    </location>
</feature>
<dbReference type="FunFam" id="3.30.420.10:FF:000063">
    <property type="entry name" value="Retrovirus-related Pol polyprotein from transposon 297-like Protein"/>
    <property type="match status" value="1"/>
</dbReference>
<dbReference type="PANTHER" id="PTHR37984:SF13">
    <property type="entry name" value="RIBONUCLEASE H"/>
    <property type="match status" value="1"/>
</dbReference>
<dbReference type="PROSITE" id="PS50994">
    <property type="entry name" value="INTEGRASE"/>
    <property type="match status" value="1"/>
</dbReference>
<dbReference type="InParanoid" id="A0A1X7TF46"/>
<evidence type="ECO:0000259" key="2">
    <source>
        <dbReference type="PROSITE" id="PS50994"/>
    </source>
</evidence>
<dbReference type="InterPro" id="IPR036397">
    <property type="entry name" value="RNaseH_sf"/>
</dbReference>
<dbReference type="GO" id="GO:0015074">
    <property type="term" value="P:DNA integration"/>
    <property type="evidence" value="ECO:0007669"/>
    <property type="project" value="InterPro"/>
</dbReference>
<dbReference type="eggNOG" id="KOG0017">
    <property type="taxonomic scope" value="Eukaryota"/>
</dbReference>
<dbReference type="Pfam" id="PF00665">
    <property type="entry name" value="rve"/>
    <property type="match status" value="1"/>
</dbReference>
<protein>
    <recommendedName>
        <fullName evidence="2">Integrase catalytic domain-containing protein</fullName>
    </recommendedName>
</protein>
<dbReference type="Gene3D" id="3.30.420.10">
    <property type="entry name" value="Ribonuclease H-like superfamily/Ribonuclease H"/>
    <property type="match status" value="1"/>
</dbReference>
<sequence length="333" mass="37763">MAFNTTSQITLHYSTSLDKAIEDLVKKCKACQENSALPPQTPVHPWEVPKTPWTRLHIDHAGPFLGHYFLILVDAHSRWLEVCIVPSTSSEATIKVLRHIFSTHGLPHQLVSDNGPSFTSQEFKKFMSLNSIRHSLTAPYHPRSNGLAERAVQTFKNAIKKMEGPLHERIARFLFSYRITPQSTTGQSPAELLMGRRLRSVLDTAHPDFTLPSQKEKTKSNARSFKLHDKLFARNYSGKPLWIPVVVCKVTGPLSYHVETMDGLVLKRHADQLRKRYTEDSEPDTLLEDSDWDDDFTPLIPNVPPPPTPPPLPPPIRRSTRSRMTTDHGPYVC</sequence>
<proteinExistence type="predicted"/>
<organism evidence="3">
    <name type="scientific">Amphimedon queenslandica</name>
    <name type="common">Sponge</name>
    <dbReference type="NCBI Taxonomy" id="400682"/>
    <lineage>
        <taxon>Eukaryota</taxon>
        <taxon>Metazoa</taxon>
        <taxon>Porifera</taxon>
        <taxon>Demospongiae</taxon>
        <taxon>Heteroscleromorpha</taxon>
        <taxon>Haplosclerida</taxon>
        <taxon>Niphatidae</taxon>
        <taxon>Amphimedon</taxon>
    </lineage>
</organism>
<dbReference type="AlphaFoldDB" id="A0A1X7TF46"/>
<feature type="compositionally biased region" description="Acidic residues" evidence="1">
    <location>
        <begin position="280"/>
        <end position="296"/>
    </location>
</feature>
<feature type="compositionally biased region" description="Pro residues" evidence="1">
    <location>
        <begin position="301"/>
        <end position="316"/>
    </location>
</feature>
<dbReference type="GO" id="GO:0003676">
    <property type="term" value="F:nucleic acid binding"/>
    <property type="evidence" value="ECO:0007669"/>
    <property type="project" value="InterPro"/>
</dbReference>
<dbReference type="EnsemblMetazoa" id="Aqu2.1.13005_001">
    <property type="protein sequence ID" value="Aqu2.1.13005_001"/>
    <property type="gene ID" value="Aqu2.1.13005"/>
</dbReference>
<dbReference type="OrthoDB" id="775972at2759"/>
<feature type="region of interest" description="Disordered" evidence="1">
    <location>
        <begin position="277"/>
        <end position="333"/>
    </location>
</feature>
<evidence type="ECO:0000256" key="1">
    <source>
        <dbReference type="SAM" id="MobiDB-lite"/>
    </source>
</evidence>
<dbReference type="InterPro" id="IPR012337">
    <property type="entry name" value="RNaseH-like_sf"/>
</dbReference>
<reference evidence="3" key="1">
    <citation type="submission" date="2017-05" db="UniProtKB">
        <authorList>
            <consortium name="EnsemblMetazoa"/>
        </authorList>
    </citation>
    <scope>IDENTIFICATION</scope>
</reference>
<evidence type="ECO:0000313" key="3">
    <source>
        <dbReference type="EnsemblMetazoa" id="Aqu2.1.13005_001"/>
    </source>
</evidence>
<dbReference type="SUPFAM" id="SSF53098">
    <property type="entry name" value="Ribonuclease H-like"/>
    <property type="match status" value="1"/>
</dbReference>
<dbReference type="InterPro" id="IPR050951">
    <property type="entry name" value="Retrovirus_Pol_polyprotein"/>
</dbReference>